<keyword evidence="4" id="KW-0808">Transferase</keyword>
<gene>
    <name evidence="12" type="ORF">GC096_29760</name>
</gene>
<keyword evidence="5" id="KW-0547">Nucleotide-binding</keyword>
<reference evidence="12 13" key="1">
    <citation type="submission" date="2019-10" db="EMBL/GenBank/DDBJ databases">
        <title>Description of Paenibacillus humi sp. nov.</title>
        <authorList>
            <person name="Carlier A."/>
            <person name="Qi S."/>
        </authorList>
    </citation>
    <scope>NUCLEOTIDE SEQUENCE [LARGE SCALE GENOMIC DNA]</scope>
    <source>
        <strain evidence="12 13">LMG 31461</strain>
    </source>
</reference>
<dbReference type="Gene3D" id="3.30.70.270">
    <property type="match status" value="1"/>
</dbReference>
<dbReference type="SUPFAM" id="SSF55874">
    <property type="entry name" value="ATPase domain of HSP90 chaperone/DNA topoisomerase II/histidine kinase"/>
    <property type="match status" value="1"/>
</dbReference>
<keyword evidence="13" id="KW-1185">Reference proteome</keyword>
<evidence type="ECO:0000256" key="1">
    <source>
        <dbReference type="ARBA" id="ARBA00000085"/>
    </source>
</evidence>
<evidence type="ECO:0000259" key="10">
    <source>
        <dbReference type="PROSITE" id="PS50109"/>
    </source>
</evidence>
<evidence type="ECO:0000256" key="4">
    <source>
        <dbReference type="ARBA" id="ARBA00022679"/>
    </source>
</evidence>
<evidence type="ECO:0000256" key="9">
    <source>
        <dbReference type="SAM" id="Phobius"/>
    </source>
</evidence>
<proteinExistence type="predicted"/>
<keyword evidence="9" id="KW-0472">Membrane</keyword>
<dbReference type="InterPro" id="IPR003594">
    <property type="entry name" value="HATPase_dom"/>
</dbReference>
<dbReference type="SUPFAM" id="SSF55073">
    <property type="entry name" value="Nucleotide cyclase"/>
    <property type="match status" value="1"/>
</dbReference>
<dbReference type="InterPro" id="IPR004358">
    <property type="entry name" value="Sig_transdc_His_kin-like_C"/>
</dbReference>
<dbReference type="EMBL" id="WHNY01000075">
    <property type="protein sequence ID" value="NOU68217.1"/>
    <property type="molecule type" value="Genomic_DNA"/>
</dbReference>
<dbReference type="InterPro" id="IPR036890">
    <property type="entry name" value="HATPase_C_sf"/>
</dbReference>
<dbReference type="Gene3D" id="1.10.287.130">
    <property type="match status" value="1"/>
</dbReference>
<accession>A0ABX1XI78</accession>
<dbReference type="SMART" id="SM00267">
    <property type="entry name" value="GGDEF"/>
    <property type="match status" value="1"/>
</dbReference>
<keyword evidence="3" id="KW-0597">Phosphoprotein</keyword>
<dbReference type="InterPro" id="IPR000160">
    <property type="entry name" value="GGDEF_dom"/>
</dbReference>
<dbReference type="EC" id="2.7.13.3" evidence="2"/>
<dbReference type="InterPro" id="IPR005467">
    <property type="entry name" value="His_kinase_dom"/>
</dbReference>
<dbReference type="Pfam" id="PF00512">
    <property type="entry name" value="HisKA"/>
    <property type="match status" value="1"/>
</dbReference>
<feature type="domain" description="GGDEF" evidence="11">
    <location>
        <begin position="198"/>
        <end position="328"/>
    </location>
</feature>
<feature type="transmembrane region" description="Helical" evidence="9">
    <location>
        <begin position="106"/>
        <end position="123"/>
    </location>
</feature>
<keyword evidence="9" id="KW-1133">Transmembrane helix</keyword>
<evidence type="ECO:0000256" key="6">
    <source>
        <dbReference type="ARBA" id="ARBA00022777"/>
    </source>
</evidence>
<comment type="catalytic activity">
    <reaction evidence="1">
        <text>ATP + protein L-histidine = ADP + protein N-phospho-L-histidine.</text>
        <dbReference type="EC" id="2.7.13.3"/>
    </reaction>
</comment>
<dbReference type="SUPFAM" id="SSF47384">
    <property type="entry name" value="Homodimeric domain of signal transducing histidine kinase"/>
    <property type="match status" value="1"/>
</dbReference>
<keyword evidence="7" id="KW-0067">ATP-binding</keyword>
<evidence type="ECO:0000313" key="12">
    <source>
        <dbReference type="EMBL" id="NOU68217.1"/>
    </source>
</evidence>
<evidence type="ECO:0000256" key="7">
    <source>
        <dbReference type="ARBA" id="ARBA00022840"/>
    </source>
</evidence>
<dbReference type="NCBIfam" id="TIGR00254">
    <property type="entry name" value="GGDEF"/>
    <property type="match status" value="1"/>
</dbReference>
<organism evidence="12 13">
    <name type="scientific">Paenibacillus plantarum</name>
    <dbReference type="NCBI Taxonomy" id="2654975"/>
    <lineage>
        <taxon>Bacteria</taxon>
        <taxon>Bacillati</taxon>
        <taxon>Bacillota</taxon>
        <taxon>Bacilli</taxon>
        <taxon>Bacillales</taxon>
        <taxon>Paenibacillaceae</taxon>
        <taxon>Paenibacillus</taxon>
    </lineage>
</organism>
<dbReference type="PROSITE" id="PS50109">
    <property type="entry name" value="HIS_KIN"/>
    <property type="match status" value="1"/>
</dbReference>
<dbReference type="Pfam" id="PF00990">
    <property type="entry name" value="GGDEF"/>
    <property type="match status" value="1"/>
</dbReference>
<dbReference type="Proteomes" id="UP000653578">
    <property type="component" value="Unassembled WGS sequence"/>
</dbReference>
<name>A0ABX1XI78_9BACL</name>
<dbReference type="PANTHER" id="PTHR43065:SF10">
    <property type="entry name" value="PEROXIDE STRESS-ACTIVATED HISTIDINE KINASE MAK3"/>
    <property type="match status" value="1"/>
</dbReference>
<protein>
    <recommendedName>
        <fullName evidence="2">histidine kinase</fullName>
        <ecNumber evidence="2">2.7.13.3</ecNumber>
    </recommendedName>
</protein>
<dbReference type="SMART" id="SM00387">
    <property type="entry name" value="HATPase_c"/>
    <property type="match status" value="1"/>
</dbReference>
<dbReference type="PROSITE" id="PS50887">
    <property type="entry name" value="GGDEF"/>
    <property type="match status" value="1"/>
</dbReference>
<evidence type="ECO:0000256" key="3">
    <source>
        <dbReference type="ARBA" id="ARBA00022553"/>
    </source>
</evidence>
<evidence type="ECO:0000256" key="8">
    <source>
        <dbReference type="ARBA" id="ARBA00023012"/>
    </source>
</evidence>
<feature type="transmembrane region" description="Helical" evidence="9">
    <location>
        <begin position="20"/>
        <end position="37"/>
    </location>
</feature>
<dbReference type="InterPro" id="IPR043128">
    <property type="entry name" value="Rev_trsase/Diguanyl_cyclase"/>
</dbReference>
<evidence type="ECO:0000313" key="13">
    <source>
        <dbReference type="Proteomes" id="UP000653578"/>
    </source>
</evidence>
<dbReference type="PANTHER" id="PTHR43065">
    <property type="entry name" value="SENSOR HISTIDINE KINASE"/>
    <property type="match status" value="1"/>
</dbReference>
<evidence type="ECO:0000256" key="2">
    <source>
        <dbReference type="ARBA" id="ARBA00012438"/>
    </source>
</evidence>
<evidence type="ECO:0000256" key="5">
    <source>
        <dbReference type="ARBA" id="ARBA00022741"/>
    </source>
</evidence>
<keyword evidence="9" id="KW-0812">Transmembrane</keyword>
<evidence type="ECO:0000259" key="11">
    <source>
        <dbReference type="PROSITE" id="PS50887"/>
    </source>
</evidence>
<dbReference type="InterPro" id="IPR036097">
    <property type="entry name" value="HisK_dim/P_sf"/>
</dbReference>
<dbReference type="Gene3D" id="3.30.565.10">
    <property type="entry name" value="Histidine kinase-like ATPase, C-terminal domain"/>
    <property type="match status" value="1"/>
</dbReference>
<keyword evidence="8" id="KW-0902">Two-component regulatory system</keyword>
<dbReference type="CDD" id="cd00082">
    <property type="entry name" value="HisKA"/>
    <property type="match status" value="1"/>
</dbReference>
<feature type="transmembrane region" description="Helical" evidence="9">
    <location>
        <begin position="44"/>
        <end position="62"/>
    </location>
</feature>
<feature type="transmembrane region" description="Helical" evidence="9">
    <location>
        <begin position="68"/>
        <end position="94"/>
    </location>
</feature>
<dbReference type="InterPro" id="IPR003661">
    <property type="entry name" value="HisK_dim/P_dom"/>
</dbReference>
<feature type="domain" description="Histidine kinase" evidence="10">
    <location>
        <begin position="338"/>
        <end position="542"/>
    </location>
</feature>
<dbReference type="PRINTS" id="PR00344">
    <property type="entry name" value="BCTRLSENSOR"/>
</dbReference>
<dbReference type="InterPro" id="IPR029787">
    <property type="entry name" value="Nucleotide_cyclase"/>
</dbReference>
<keyword evidence="6" id="KW-0418">Kinase</keyword>
<comment type="caution">
    <text evidence="12">The sequence shown here is derived from an EMBL/GenBank/DDBJ whole genome shotgun (WGS) entry which is preliminary data.</text>
</comment>
<dbReference type="SMART" id="SM00388">
    <property type="entry name" value="HisKA"/>
    <property type="match status" value="1"/>
</dbReference>
<sequence length="554" mass="62821">MSQECMNGGNFQSGADTVNINGFYYVYVILYGLYTIYLHADLNIPLFLLAVCLFVLSVRFHSSHPAIPWLQLLLLGSLHVLGQSALCYPLFLLALSHYSYKEENKWRAWGLSVSAMIIYLSTVNSITHSASRENMFGFMSILDFAAVTWLTRTIHLRSGKLERIRNERHLLTQKDSLTGLYNYEECHRRLEQQIKLHQPLVLFLIDCTDLKAMNTSGGFQAGNFVLKQMADLLQILFKEALFISRYGGDEFAVVMPLNKDFLTTASYQQKLDSELPKLTGIQNTYGIAIFPQDALTKDDLILHAEHNLFMKKRESWLKREEQMQRSEKLRVVGELASGMAHEIRNPLTTVKGFLQLSKASDYNIENWYGLIMDEIDRMSDLTGEFLQFSKPHQTVFQTHSLNECVLKVISLIESEATSSGHEIHFYESTYAVHMLMDQDKMIQLLLNMMKNACEAMESNGSIHMKLSRDQKNATLVIADNGPGIPSDQLDKIFHPFFTTKETGTGLGLSICYKIVQDHQGTLEVESELGIGTRFILTFPLAVNMTNGNDNSAVS</sequence>
<dbReference type="CDD" id="cd01949">
    <property type="entry name" value="GGDEF"/>
    <property type="match status" value="1"/>
</dbReference>
<dbReference type="Pfam" id="PF02518">
    <property type="entry name" value="HATPase_c"/>
    <property type="match status" value="1"/>
</dbReference>